<dbReference type="GO" id="GO:0008687">
    <property type="term" value="F:3,4-dihydroxyphenylacetate 2,3-dioxygenase activity"/>
    <property type="evidence" value="ECO:0007669"/>
    <property type="project" value="UniProtKB-EC"/>
</dbReference>
<dbReference type="PANTHER" id="PTHR30096:SF9">
    <property type="entry name" value="4-HYDROXYPHENYLACETATE CATABOLISM PROTEIN"/>
    <property type="match status" value="1"/>
</dbReference>
<dbReference type="InterPro" id="IPR011984">
    <property type="entry name" value="HPCD"/>
</dbReference>
<accession>A0ABU3ZIQ5</accession>
<comment type="caution">
    <text evidence="3">The sequence shown here is derived from an EMBL/GenBank/DDBJ whole genome shotgun (WGS) entry which is preliminary data.</text>
</comment>
<feature type="domain" description="Extradiol ring-cleavage dioxygenase class III enzyme subunit B" evidence="2">
    <location>
        <begin position="7"/>
        <end position="281"/>
    </location>
</feature>
<keyword evidence="4" id="KW-1185">Reference proteome</keyword>
<dbReference type="EC" id="1.13.11.15" evidence="3"/>
<name>A0ABU3ZIQ5_9GAMM</name>
<gene>
    <name evidence="3" type="primary">hpaD</name>
    <name evidence="3" type="ORF">R2X38_13390</name>
</gene>
<dbReference type="Proteomes" id="UP001186452">
    <property type="component" value="Unassembled WGS sequence"/>
</dbReference>
<sequence>MGKLCVAAKITHVPTMIMSEQPGKLHGCRKAAIDGHKQIAQLAKDLDVDTIVVLDTHWLVNAGYHINANQQFTGNYTSHEFPHFIQNLEYQYYGNAELGNRIADKATDKGVFTLSHQVESLDLEYGTLVPMRYMNEDSHFKVVSVAAWCSVHSIESSRILGEAIREAIEESDSRVMLLASGSLSHRIWDNDDYVANNGTFTISKEFNRQVDLRVLDLWQRRDYKTFLDMLPDYAALCSGEGGMHDTAMLFGALGWDKYEGKAEIVTEYFPSSGTGQVNVLFEVTE</sequence>
<organism evidence="3 4">
    <name type="scientific">Photobacterium rosenbergii</name>
    <dbReference type="NCBI Taxonomy" id="294936"/>
    <lineage>
        <taxon>Bacteria</taxon>
        <taxon>Pseudomonadati</taxon>
        <taxon>Pseudomonadota</taxon>
        <taxon>Gammaproteobacteria</taxon>
        <taxon>Vibrionales</taxon>
        <taxon>Vibrionaceae</taxon>
        <taxon>Photobacterium</taxon>
    </lineage>
</organism>
<dbReference type="CDD" id="cd07370">
    <property type="entry name" value="HPCD"/>
    <property type="match status" value="1"/>
</dbReference>
<protein>
    <submittedName>
        <fullName evidence="3">3,4-dihydroxyphenylacetate 2,3-dioxygenase</fullName>
        <ecNumber evidence="3">1.13.11.15</ecNumber>
    </submittedName>
</protein>
<dbReference type="RefSeq" id="WP_317522758.1">
    <property type="nucleotide sequence ID" value="NZ_JAWJZI010000004.1"/>
</dbReference>
<dbReference type="Pfam" id="PF02900">
    <property type="entry name" value="LigB"/>
    <property type="match status" value="1"/>
</dbReference>
<proteinExistence type="predicted"/>
<dbReference type="EMBL" id="JAWJZI010000004">
    <property type="protein sequence ID" value="MDV5169991.1"/>
    <property type="molecule type" value="Genomic_DNA"/>
</dbReference>
<dbReference type="InterPro" id="IPR004183">
    <property type="entry name" value="Xdiol_dOase_suB"/>
</dbReference>
<evidence type="ECO:0000313" key="4">
    <source>
        <dbReference type="Proteomes" id="UP001186452"/>
    </source>
</evidence>
<evidence type="ECO:0000259" key="2">
    <source>
        <dbReference type="Pfam" id="PF02900"/>
    </source>
</evidence>
<evidence type="ECO:0000256" key="1">
    <source>
        <dbReference type="ARBA" id="ARBA00023002"/>
    </source>
</evidence>
<dbReference type="SUPFAM" id="SSF53213">
    <property type="entry name" value="LigB-like"/>
    <property type="match status" value="1"/>
</dbReference>
<evidence type="ECO:0000313" key="3">
    <source>
        <dbReference type="EMBL" id="MDV5169991.1"/>
    </source>
</evidence>
<reference evidence="3 4" key="1">
    <citation type="submission" date="2023-10" db="EMBL/GenBank/DDBJ databases">
        <title>Marine bacteria isolated from horseshoe crab.</title>
        <authorList>
            <person name="Cheng T.H."/>
        </authorList>
    </citation>
    <scope>NUCLEOTIDE SEQUENCE [LARGE SCALE GENOMIC DNA]</scope>
    <source>
        <strain evidence="3 4">HSC6</strain>
    </source>
</reference>
<dbReference type="NCBIfam" id="TIGR02298">
    <property type="entry name" value="HpaD_Fe"/>
    <property type="match status" value="1"/>
</dbReference>
<dbReference type="PANTHER" id="PTHR30096">
    <property type="entry name" value="4,5-DOPA DIOXYGENASE EXTRADIOL-LIKE PROTEIN"/>
    <property type="match status" value="1"/>
</dbReference>
<keyword evidence="1 3" id="KW-0560">Oxidoreductase</keyword>
<dbReference type="Gene3D" id="3.40.830.10">
    <property type="entry name" value="LigB-like"/>
    <property type="match status" value="1"/>
</dbReference>